<dbReference type="RefSeq" id="WP_180917662.1">
    <property type="nucleotide sequence ID" value="NZ_CP059165.1"/>
</dbReference>
<dbReference type="Proteomes" id="UP000510682">
    <property type="component" value="Chromosome"/>
</dbReference>
<dbReference type="GO" id="GO:0022857">
    <property type="term" value="F:transmembrane transporter activity"/>
    <property type="evidence" value="ECO:0007669"/>
    <property type="project" value="InterPro"/>
</dbReference>
<dbReference type="Gene3D" id="1.20.1250.20">
    <property type="entry name" value="MFS general substrate transporter like domains"/>
    <property type="match status" value="2"/>
</dbReference>
<dbReference type="PANTHER" id="PTHR23527">
    <property type="entry name" value="BLL3282 PROTEIN"/>
    <property type="match status" value="1"/>
</dbReference>
<gene>
    <name evidence="7" type="ORF">H0P51_09425</name>
</gene>
<dbReference type="PANTHER" id="PTHR23527:SF1">
    <property type="entry name" value="BLL3282 PROTEIN"/>
    <property type="match status" value="1"/>
</dbReference>
<protein>
    <submittedName>
        <fullName evidence="7">MFS transporter</fullName>
    </submittedName>
</protein>
<evidence type="ECO:0000256" key="4">
    <source>
        <dbReference type="ARBA" id="ARBA00023136"/>
    </source>
</evidence>
<feature type="transmembrane region" description="Helical" evidence="5">
    <location>
        <begin position="358"/>
        <end position="381"/>
    </location>
</feature>
<evidence type="ECO:0000313" key="8">
    <source>
        <dbReference type="Proteomes" id="UP000510682"/>
    </source>
</evidence>
<evidence type="ECO:0000313" key="7">
    <source>
        <dbReference type="EMBL" id="QLL09077.1"/>
    </source>
</evidence>
<dbReference type="SUPFAM" id="SSF103473">
    <property type="entry name" value="MFS general substrate transporter"/>
    <property type="match status" value="1"/>
</dbReference>
<evidence type="ECO:0000256" key="1">
    <source>
        <dbReference type="ARBA" id="ARBA00004651"/>
    </source>
</evidence>
<accession>A0A7D6IAX2</accession>
<reference evidence="8" key="3">
    <citation type="submission" date="2023-07" db="EMBL/GenBank/DDBJ databases">
        <title>Description of Mycobacterium gordonae subsp. intergordonae subsp.nov. and Mycobacterium gordonae subsp. gordonae subsp. nov.</title>
        <authorList>
            <person name="Huang H."/>
        </authorList>
    </citation>
    <scope>NUCLEOTIDE SEQUENCE [LARGE SCALE GENOMIC DNA]</scope>
    <source>
        <strain evidence="8">24</strain>
    </source>
</reference>
<comment type="subcellular location">
    <subcellularLocation>
        <location evidence="1">Cell membrane</location>
        <topology evidence="1">Multi-pass membrane protein</topology>
    </subcellularLocation>
</comment>
<keyword evidence="3 5" id="KW-1133">Transmembrane helix</keyword>
<name>A0A7D6IAX2_9MYCO</name>
<feature type="transmembrane region" description="Helical" evidence="5">
    <location>
        <begin position="55"/>
        <end position="75"/>
    </location>
</feature>
<feature type="transmembrane region" description="Helical" evidence="5">
    <location>
        <begin position="170"/>
        <end position="188"/>
    </location>
</feature>
<organism evidence="7 8">
    <name type="scientific">Mycobacterium vicinigordonae</name>
    <dbReference type="NCBI Taxonomy" id="1719132"/>
    <lineage>
        <taxon>Bacteria</taxon>
        <taxon>Bacillati</taxon>
        <taxon>Actinomycetota</taxon>
        <taxon>Actinomycetes</taxon>
        <taxon>Mycobacteriales</taxon>
        <taxon>Mycobacteriaceae</taxon>
        <taxon>Mycobacterium</taxon>
    </lineage>
</organism>
<dbReference type="InterPro" id="IPR052952">
    <property type="entry name" value="MFS-Transporter"/>
</dbReference>
<feature type="domain" description="Major facilitator superfamily (MFS) profile" evidence="6">
    <location>
        <begin position="11"/>
        <end position="391"/>
    </location>
</feature>
<feature type="transmembrane region" description="Helical" evidence="5">
    <location>
        <begin position="250"/>
        <end position="268"/>
    </location>
</feature>
<dbReference type="InterPro" id="IPR020846">
    <property type="entry name" value="MFS_dom"/>
</dbReference>
<dbReference type="Pfam" id="PF07690">
    <property type="entry name" value="MFS_1"/>
    <property type="match status" value="1"/>
</dbReference>
<proteinExistence type="predicted"/>
<feature type="transmembrane region" description="Helical" evidence="5">
    <location>
        <begin position="87"/>
        <end position="110"/>
    </location>
</feature>
<dbReference type="EMBL" id="CP059165">
    <property type="protein sequence ID" value="QLL09077.1"/>
    <property type="molecule type" value="Genomic_DNA"/>
</dbReference>
<dbReference type="InterPro" id="IPR036259">
    <property type="entry name" value="MFS_trans_sf"/>
</dbReference>
<evidence type="ECO:0000259" key="6">
    <source>
        <dbReference type="PROSITE" id="PS50850"/>
    </source>
</evidence>
<reference evidence="8" key="1">
    <citation type="submission" date="2020-07" db="EMBL/GenBank/DDBJ databases">
        <title>Description of Mycobacterium gordonae subsp. intergordonae subsp.nov. and Mycobacterium gordonae subsp. gordonae subsp. nov.</title>
        <authorList>
            <person name="Yu X."/>
        </authorList>
    </citation>
    <scope>NUCLEOTIDE SEQUENCE [LARGE SCALE GENOMIC DNA]</scope>
    <source>
        <strain evidence="8">24</strain>
    </source>
</reference>
<sequence>MSSQAIGATTRWSMVAVALVLTASTFSFVYATPFLIPALESSRGTPLSQSGLLAAMPSLGMVVTLIGWGYIADVIGERIVLTVGSSLTAAAAYAASTAHSLVAMGVFLFLGGMAASSCNPACGRLVAGWFPPQQRGLAMSVRQTAQPVGIAMDALVIPGLAEHGSPAGGLLFPALACAVSAVVAAVVAHDPPHKPRARAHPDELASPYRGSAVLWRIHALSALMVMPQSMTVTFMLVWLRCDQGWTKESAGILVAVTAMLGAVSRIAAGRWSDRIGSRMRPIRLIALATSLTMMLLAFTNGHHAISVLMMVSVSVITVMDNGLEATAITEFAGQFWSGRALGVQNTGQRLIALAGPPVFGAVIGAFGYPVAFALCALFPLAAVPVVPSGLEIPGLADGEASGWATEKEVGTRD</sequence>
<dbReference type="GO" id="GO:0005886">
    <property type="term" value="C:plasma membrane"/>
    <property type="evidence" value="ECO:0007669"/>
    <property type="project" value="UniProtKB-SubCell"/>
</dbReference>
<evidence type="ECO:0000256" key="3">
    <source>
        <dbReference type="ARBA" id="ARBA00022989"/>
    </source>
</evidence>
<keyword evidence="2 5" id="KW-0812">Transmembrane</keyword>
<dbReference type="KEGG" id="mgor:H0P51_09425"/>
<dbReference type="AlphaFoldDB" id="A0A7D6IAX2"/>
<evidence type="ECO:0000256" key="2">
    <source>
        <dbReference type="ARBA" id="ARBA00022692"/>
    </source>
</evidence>
<keyword evidence="4 5" id="KW-0472">Membrane</keyword>
<reference evidence="7 8" key="2">
    <citation type="submission" date="2020-07" db="EMBL/GenBank/DDBJ databases">
        <authorList>
            <person name="Yu X."/>
        </authorList>
    </citation>
    <scope>NUCLEOTIDE SEQUENCE [LARGE SCALE GENOMIC DNA]</scope>
    <source>
        <strain evidence="8">24</strain>
    </source>
</reference>
<evidence type="ECO:0000256" key="5">
    <source>
        <dbReference type="SAM" id="Phobius"/>
    </source>
</evidence>
<keyword evidence="8" id="KW-1185">Reference proteome</keyword>
<dbReference type="PROSITE" id="PS50850">
    <property type="entry name" value="MFS"/>
    <property type="match status" value="1"/>
</dbReference>
<feature type="transmembrane region" description="Helical" evidence="5">
    <location>
        <begin position="217"/>
        <end position="238"/>
    </location>
</feature>
<feature type="transmembrane region" description="Helical" evidence="5">
    <location>
        <begin position="280"/>
        <end position="298"/>
    </location>
</feature>
<dbReference type="InterPro" id="IPR011701">
    <property type="entry name" value="MFS"/>
</dbReference>